<gene>
    <name evidence="3" type="ORF">HNR46_002357</name>
</gene>
<dbReference type="AlphaFoldDB" id="A0A840V500"/>
<comment type="caution">
    <text evidence="3">The sequence shown here is derived from an EMBL/GenBank/DDBJ whole genome shotgun (WGS) entry which is preliminary data.</text>
</comment>
<feature type="transmembrane region" description="Helical" evidence="1">
    <location>
        <begin position="61"/>
        <end position="81"/>
    </location>
</feature>
<feature type="transmembrane region" description="Helical" evidence="1">
    <location>
        <begin position="120"/>
        <end position="138"/>
    </location>
</feature>
<evidence type="ECO:0000256" key="1">
    <source>
        <dbReference type="SAM" id="Phobius"/>
    </source>
</evidence>
<keyword evidence="1" id="KW-0812">Transmembrane</keyword>
<keyword evidence="1" id="KW-0472">Membrane</keyword>
<dbReference type="RefSeq" id="WP_184018868.1">
    <property type="nucleotide sequence ID" value="NZ_JACHFD010000010.1"/>
</dbReference>
<name>A0A840V500_9BACT</name>
<dbReference type="PANTHER" id="PTHR40547:SF1">
    <property type="entry name" value="SLL0298 PROTEIN"/>
    <property type="match status" value="1"/>
</dbReference>
<dbReference type="EMBL" id="JACHFD010000010">
    <property type="protein sequence ID" value="MBB5352116.1"/>
    <property type="molecule type" value="Genomic_DNA"/>
</dbReference>
<reference evidence="3 4" key="1">
    <citation type="submission" date="2020-08" db="EMBL/GenBank/DDBJ databases">
        <title>Genomic Encyclopedia of Type Strains, Phase IV (KMG-IV): sequencing the most valuable type-strain genomes for metagenomic binning, comparative biology and taxonomic classification.</title>
        <authorList>
            <person name="Goeker M."/>
        </authorList>
    </citation>
    <scope>NUCLEOTIDE SEQUENCE [LARGE SCALE GENOMIC DNA]</scope>
    <source>
        <strain evidence="3 4">YC6886</strain>
    </source>
</reference>
<feature type="transmembrane region" description="Helical" evidence="1">
    <location>
        <begin position="25"/>
        <end position="54"/>
    </location>
</feature>
<dbReference type="Proteomes" id="UP000557717">
    <property type="component" value="Unassembled WGS sequence"/>
</dbReference>
<evidence type="ECO:0000259" key="2">
    <source>
        <dbReference type="Pfam" id="PF09835"/>
    </source>
</evidence>
<evidence type="ECO:0000313" key="3">
    <source>
        <dbReference type="EMBL" id="MBB5352116.1"/>
    </source>
</evidence>
<dbReference type="Pfam" id="PF09835">
    <property type="entry name" value="DUF2062"/>
    <property type="match status" value="1"/>
</dbReference>
<feature type="domain" description="DUF2062" evidence="2">
    <location>
        <begin position="7"/>
        <end position="146"/>
    </location>
</feature>
<keyword evidence="4" id="KW-1185">Reference proteome</keyword>
<proteinExistence type="predicted"/>
<protein>
    <recommendedName>
        <fullName evidence="2">DUF2062 domain-containing protein</fullName>
    </recommendedName>
</protein>
<accession>A0A840V500</accession>
<sequence length="160" mass="17458">MFAFIRRVVQRPWKRLKEVRDTPHAIALGLATGLYIGFLPLIGLKTLLALGLAWLLRGNKIAAVIGVTLHDLSLPLAPILLRLEYDLGHRLTSARFEVPAHHPAQMLFNWHAMLTTGGPILLGSALLGIPFAVVTYGLTLRALRSRTAPPPPPNGRGESV</sequence>
<organism evidence="3 4">
    <name type="scientific">Haloferula luteola</name>
    <dbReference type="NCBI Taxonomy" id="595692"/>
    <lineage>
        <taxon>Bacteria</taxon>
        <taxon>Pseudomonadati</taxon>
        <taxon>Verrucomicrobiota</taxon>
        <taxon>Verrucomicrobiia</taxon>
        <taxon>Verrucomicrobiales</taxon>
        <taxon>Verrucomicrobiaceae</taxon>
        <taxon>Haloferula</taxon>
    </lineage>
</organism>
<keyword evidence="1" id="KW-1133">Transmembrane helix</keyword>
<dbReference type="PANTHER" id="PTHR40547">
    <property type="entry name" value="SLL0298 PROTEIN"/>
    <property type="match status" value="1"/>
</dbReference>
<evidence type="ECO:0000313" key="4">
    <source>
        <dbReference type="Proteomes" id="UP000557717"/>
    </source>
</evidence>
<dbReference type="InterPro" id="IPR018639">
    <property type="entry name" value="DUF2062"/>
</dbReference>